<dbReference type="Pfam" id="PF01580">
    <property type="entry name" value="FtsK_SpoIIIE"/>
    <property type="match status" value="1"/>
</dbReference>
<dbReference type="PANTHER" id="PTHR22683:SF41">
    <property type="entry name" value="DNA TRANSLOCASE FTSK"/>
    <property type="match status" value="1"/>
</dbReference>
<feature type="domain" description="FtsK" evidence="6">
    <location>
        <begin position="94"/>
        <end position="297"/>
    </location>
</feature>
<dbReference type="AlphaFoldDB" id="E1IGQ7"/>
<comment type="caution">
    <text evidence="7">The sequence shown here is derived from an EMBL/GenBank/DDBJ whole genome shotgun (WGS) entry which is preliminary data.</text>
</comment>
<dbReference type="Pfam" id="PF17854">
    <property type="entry name" value="FtsK_alpha"/>
    <property type="match status" value="1"/>
</dbReference>
<dbReference type="GO" id="GO:0005524">
    <property type="term" value="F:ATP binding"/>
    <property type="evidence" value="ECO:0007669"/>
    <property type="project" value="UniProtKB-UniRule"/>
</dbReference>
<gene>
    <name evidence="7" type="ORF">OSCT_2508</name>
</gene>
<dbReference type="Proteomes" id="UP000054010">
    <property type="component" value="Unassembled WGS sequence"/>
</dbReference>
<evidence type="ECO:0000313" key="8">
    <source>
        <dbReference type="Proteomes" id="UP000054010"/>
    </source>
</evidence>
<dbReference type="InterPro" id="IPR041027">
    <property type="entry name" value="FtsK_alpha"/>
</dbReference>
<feature type="binding site" evidence="5">
    <location>
        <begin position="122"/>
        <end position="129"/>
    </location>
    <ligand>
        <name>ATP</name>
        <dbReference type="ChEBI" id="CHEBI:30616"/>
    </ligand>
</feature>
<dbReference type="InterPro" id="IPR027417">
    <property type="entry name" value="P-loop_NTPase"/>
</dbReference>
<dbReference type="PROSITE" id="PS50901">
    <property type="entry name" value="FTSK"/>
    <property type="match status" value="1"/>
</dbReference>
<evidence type="ECO:0000256" key="1">
    <source>
        <dbReference type="ARBA" id="ARBA00006474"/>
    </source>
</evidence>
<dbReference type="SUPFAM" id="SSF52540">
    <property type="entry name" value="P-loop containing nucleoside triphosphate hydrolases"/>
    <property type="match status" value="1"/>
</dbReference>
<sequence length="344" mass="38361">MRRRGIQIMKINPDDADVGPSIVRFKFRLAGNESLKKVQTMAEDLARDLALPGTPIIDNISRSTFAGIDIPRERSETIPLRPLLDALGQPGPAELPVILGKTPDGTLIREDLADFPHLLVAGATGSGKSVFLRGLLLSLLTQYRPGNLELLIVDPKRTDFTFFNRLPYLRGGKVIVDGNEARTALLELARSEMQRRQDLIANRSMRMKEFNQRYPDEAQPPIVALIDEYALLTNMMDKKERESFEQDLMILAAASRAVSIHLIIATQHPSAEIVTSKLKANLDARIAFKVATNTNSRVVLDTPGAENLLGNGDMLFRRKSGEIIRIQAPFMDEMTMMEYLKQIG</sequence>
<dbReference type="EMBL" id="ADVR01000110">
    <property type="protein sequence ID" value="EFO79644.1"/>
    <property type="molecule type" value="Genomic_DNA"/>
</dbReference>
<keyword evidence="8" id="KW-1185">Reference proteome</keyword>
<organism evidence="7 8">
    <name type="scientific">Oscillochloris trichoides DG-6</name>
    <dbReference type="NCBI Taxonomy" id="765420"/>
    <lineage>
        <taxon>Bacteria</taxon>
        <taxon>Bacillati</taxon>
        <taxon>Chloroflexota</taxon>
        <taxon>Chloroflexia</taxon>
        <taxon>Chloroflexales</taxon>
        <taxon>Chloroflexineae</taxon>
        <taxon>Oscillochloridaceae</taxon>
        <taxon>Oscillochloris</taxon>
    </lineage>
</organism>
<keyword evidence="4" id="KW-0238">DNA-binding</keyword>
<comment type="similarity">
    <text evidence="1">Belongs to the FtsK/SpoIIIE/SftA family.</text>
</comment>
<evidence type="ECO:0000313" key="7">
    <source>
        <dbReference type="EMBL" id="EFO79644.1"/>
    </source>
</evidence>
<dbReference type="InterPro" id="IPR050206">
    <property type="entry name" value="FtsK/SpoIIIE/SftA"/>
</dbReference>
<dbReference type="eggNOG" id="COG1674">
    <property type="taxonomic scope" value="Bacteria"/>
</dbReference>
<dbReference type="InterPro" id="IPR002543">
    <property type="entry name" value="FtsK_dom"/>
</dbReference>
<dbReference type="Gene3D" id="3.30.980.40">
    <property type="match status" value="1"/>
</dbReference>
<dbReference type="InterPro" id="IPR003593">
    <property type="entry name" value="AAA+_ATPase"/>
</dbReference>
<dbReference type="PANTHER" id="PTHR22683">
    <property type="entry name" value="SPORULATION PROTEIN RELATED"/>
    <property type="match status" value="1"/>
</dbReference>
<reference evidence="7 8" key="1">
    <citation type="journal article" date="2011" name="J. Bacteriol.">
        <title>Draft genome sequence of the anoxygenic filamentous phototrophic bacterium Oscillochloris trichoides subsp. DG-6.</title>
        <authorList>
            <person name="Kuznetsov B.B."/>
            <person name="Ivanovsky R.N."/>
            <person name="Keppen O.I."/>
            <person name="Sukhacheva M.V."/>
            <person name="Bumazhkin B.K."/>
            <person name="Patutina E.O."/>
            <person name="Beletsky A.V."/>
            <person name="Mardanov A.V."/>
            <person name="Baslerov R.V."/>
            <person name="Panteleeva A.N."/>
            <person name="Kolganova T.V."/>
            <person name="Ravin N.V."/>
            <person name="Skryabin K.G."/>
        </authorList>
    </citation>
    <scope>NUCLEOTIDE SEQUENCE [LARGE SCALE GENOMIC DNA]</scope>
    <source>
        <strain evidence="7 8">DG-6</strain>
    </source>
</reference>
<protein>
    <recommendedName>
        <fullName evidence="6">FtsK domain-containing protein</fullName>
    </recommendedName>
</protein>
<dbReference type="STRING" id="765420.OSCT_2508"/>
<dbReference type="GO" id="GO:0003677">
    <property type="term" value="F:DNA binding"/>
    <property type="evidence" value="ECO:0007669"/>
    <property type="project" value="UniProtKB-KW"/>
</dbReference>
<evidence type="ECO:0000256" key="3">
    <source>
        <dbReference type="ARBA" id="ARBA00022840"/>
    </source>
</evidence>
<name>E1IGQ7_9CHLR</name>
<evidence type="ECO:0000256" key="5">
    <source>
        <dbReference type="PROSITE-ProRule" id="PRU00289"/>
    </source>
</evidence>
<keyword evidence="2 5" id="KW-0547">Nucleotide-binding</keyword>
<evidence type="ECO:0000256" key="4">
    <source>
        <dbReference type="ARBA" id="ARBA00023125"/>
    </source>
</evidence>
<dbReference type="HOGENOM" id="CLU_806178_0_0_0"/>
<evidence type="ECO:0000259" key="6">
    <source>
        <dbReference type="PROSITE" id="PS50901"/>
    </source>
</evidence>
<evidence type="ECO:0000256" key="2">
    <source>
        <dbReference type="ARBA" id="ARBA00022741"/>
    </source>
</evidence>
<dbReference type="SMART" id="SM00382">
    <property type="entry name" value="AAA"/>
    <property type="match status" value="1"/>
</dbReference>
<dbReference type="Gene3D" id="3.40.50.300">
    <property type="entry name" value="P-loop containing nucleotide triphosphate hydrolases"/>
    <property type="match status" value="1"/>
</dbReference>
<keyword evidence="3 5" id="KW-0067">ATP-binding</keyword>
<accession>E1IGQ7</accession>
<proteinExistence type="inferred from homology"/>